<dbReference type="PANTHER" id="PTHR43353:SF6">
    <property type="entry name" value="CYTOPLASMIC ALDEHYDE DEHYDROGENASE (EUROFUNG)"/>
    <property type="match status" value="1"/>
</dbReference>
<dbReference type="AlphaFoldDB" id="A0A4R0S0Q1"/>
<organism evidence="5 6">
    <name type="scientific">Steccherinum ochraceum</name>
    <dbReference type="NCBI Taxonomy" id="92696"/>
    <lineage>
        <taxon>Eukaryota</taxon>
        <taxon>Fungi</taxon>
        <taxon>Dikarya</taxon>
        <taxon>Basidiomycota</taxon>
        <taxon>Agaricomycotina</taxon>
        <taxon>Agaricomycetes</taxon>
        <taxon>Polyporales</taxon>
        <taxon>Steccherinaceae</taxon>
        <taxon>Steccherinum</taxon>
    </lineage>
</organism>
<evidence type="ECO:0000259" key="4">
    <source>
        <dbReference type="Pfam" id="PF00171"/>
    </source>
</evidence>
<dbReference type="Gene3D" id="3.40.309.10">
    <property type="entry name" value="Aldehyde Dehydrogenase, Chain A, domain 2"/>
    <property type="match status" value="1"/>
</dbReference>
<dbReference type="InterPro" id="IPR029510">
    <property type="entry name" value="Ald_DH_CS_GLU"/>
</dbReference>
<dbReference type="SUPFAM" id="SSF53720">
    <property type="entry name" value="ALDH-like"/>
    <property type="match status" value="1"/>
</dbReference>
<evidence type="ECO:0000313" key="5">
    <source>
        <dbReference type="EMBL" id="TCD70618.1"/>
    </source>
</evidence>
<dbReference type="Gene3D" id="3.40.605.10">
    <property type="entry name" value="Aldehyde Dehydrogenase, Chain A, domain 1"/>
    <property type="match status" value="1"/>
</dbReference>
<feature type="active site" evidence="2">
    <location>
        <position position="267"/>
    </location>
</feature>
<dbReference type="PROSITE" id="PS00687">
    <property type="entry name" value="ALDEHYDE_DEHYDR_GLU"/>
    <property type="match status" value="1"/>
</dbReference>
<dbReference type="GO" id="GO:0004777">
    <property type="term" value="F:succinate-semialdehyde dehydrogenase (NAD+) activity"/>
    <property type="evidence" value="ECO:0007669"/>
    <property type="project" value="TreeGrafter"/>
</dbReference>
<dbReference type="EMBL" id="RWJN01000018">
    <property type="protein sequence ID" value="TCD70618.1"/>
    <property type="molecule type" value="Genomic_DNA"/>
</dbReference>
<comment type="caution">
    <text evidence="5">The sequence shown here is derived from an EMBL/GenBank/DDBJ whole genome shotgun (WGS) entry which is preliminary data.</text>
</comment>
<reference evidence="5 6" key="1">
    <citation type="submission" date="2018-11" db="EMBL/GenBank/DDBJ databases">
        <title>Genome assembly of Steccherinum ochraceum LE-BIN_3174, the white-rot fungus of the Steccherinaceae family (The Residual Polyporoid clade, Polyporales, Basidiomycota).</title>
        <authorList>
            <person name="Fedorova T.V."/>
            <person name="Glazunova O.A."/>
            <person name="Landesman E.O."/>
            <person name="Moiseenko K.V."/>
            <person name="Psurtseva N.V."/>
            <person name="Savinova O.S."/>
            <person name="Shakhova N.V."/>
            <person name="Tyazhelova T.V."/>
            <person name="Vasina D.V."/>
        </authorList>
    </citation>
    <scope>NUCLEOTIDE SEQUENCE [LARGE SCALE GENOMIC DNA]</scope>
    <source>
        <strain evidence="5 6">LE-BIN_3174</strain>
    </source>
</reference>
<name>A0A4R0S0Q1_9APHY</name>
<dbReference type="STRING" id="92696.A0A4R0S0Q1"/>
<evidence type="ECO:0000256" key="2">
    <source>
        <dbReference type="PROSITE-ProRule" id="PRU10007"/>
    </source>
</evidence>
<dbReference type="InterPro" id="IPR016162">
    <property type="entry name" value="Ald_DH_N"/>
</dbReference>
<evidence type="ECO:0000256" key="3">
    <source>
        <dbReference type="RuleBase" id="RU003345"/>
    </source>
</evidence>
<dbReference type="Proteomes" id="UP000292702">
    <property type="component" value="Unassembled WGS sequence"/>
</dbReference>
<keyword evidence="1 3" id="KW-0560">Oxidoreductase</keyword>
<sequence length="498" mass="52268">MTLLAPPLLSPLRIGKRMSSCISLATAFNEIRSPSTRKLVRVPPPAAAADCLYAIESAGKAFTSWSSTTPSFKADIFRKAADVLGSPEFSKQNVRGEGDEAGMAGYWASLVDVKATKELLVQSATLPYEVAGDVLPSDMGSDAFAYKRPMGVILFIIPWNAPLGILMSSVVPALAAGNAVVLCTSEQSPACQQLAGDIFKEASRQHFAGLPDGVLNTVHVSKEDATARVSEMIAHPAVRKIAFVGSDLVGKIVAAEAAKHLKPCALELGGKAPAVILDDANVEAAARAVVSGAMISNGQSCLCTKRAIVQRGIANEFIRRVKAIALRLKVGGGCKMSCSSSEAAAENIVSMVNDAVNGGACLLAGDMKHDGPWVQPHVVLGAKPGDRLWDRESFGPVLAFAVVDTVEDAITMANATSYSSNASIWTEDVGAALQLSRRITSCRVWVNPSTLGADNGGSPSAFGGSSGYGSFDIDTFLDSQLVCLSPSGQERRFFLFDD</sequence>
<dbReference type="InterPro" id="IPR015590">
    <property type="entry name" value="Aldehyde_DH_dom"/>
</dbReference>
<gene>
    <name evidence="5" type="ORF">EIP91_002648</name>
</gene>
<dbReference type="InterPro" id="IPR016163">
    <property type="entry name" value="Ald_DH_C"/>
</dbReference>
<dbReference type="GO" id="GO:0009450">
    <property type="term" value="P:gamma-aminobutyric acid catabolic process"/>
    <property type="evidence" value="ECO:0007669"/>
    <property type="project" value="TreeGrafter"/>
</dbReference>
<dbReference type="InterPro" id="IPR050740">
    <property type="entry name" value="Aldehyde_DH_Superfamily"/>
</dbReference>
<proteinExistence type="inferred from homology"/>
<dbReference type="PANTHER" id="PTHR43353">
    <property type="entry name" value="SUCCINATE-SEMIALDEHYDE DEHYDROGENASE, MITOCHONDRIAL"/>
    <property type="match status" value="1"/>
</dbReference>
<dbReference type="Pfam" id="PF00171">
    <property type="entry name" value="Aldedh"/>
    <property type="match status" value="1"/>
</dbReference>
<evidence type="ECO:0000256" key="1">
    <source>
        <dbReference type="ARBA" id="ARBA00023002"/>
    </source>
</evidence>
<accession>A0A4R0S0Q1</accession>
<keyword evidence="6" id="KW-1185">Reference proteome</keyword>
<dbReference type="OrthoDB" id="310895at2759"/>
<evidence type="ECO:0000313" key="6">
    <source>
        <dbReference type="Proteomes" id="UP000292702"/>
    </source>
</evidence>
<protein>
    <recommendedName>
        <fullName evidence="4">Aldehyde dehydrogenase domain-containing protein</fullName>
    </recommendedName>
</protein>
<dbReference type="InterPro" id="IPR016161">
    <property type="entry name" value="Ald_DH/histidinol_DH"/>
</dbReference>
<feature type="domain" description="Aldehyde dehydrogenase" evidence="4">
    <location>
        <begin position="30"/>
        <end position="475"/>
    </location>
</feature>
<comment type="similarity">
    <text evidence="3">Belongs to the aldehyde dehydrogenase family.</text>
</comment>